<dbReference type="AlphaFoldDB" id="A0A6I3W8N5"/>
<keyword evidence="3" id="KW-1185">Reference proteome</keyword>
<dbReference type="Proteomes" id="UP000438196">
    <property type="component" value="Unassembled WGS sequence"/>
</dbReference>
<dbReference type="OrthoDB" id="580741at2"/>
<name>A0A6I3W8N5_9PSED</name>
<comment type="caution">
    <text evidence="2">The sequence shown here is derived from an EMBL/GenBank/DDBJ whole genome shotgun (WGS) entry which is preliminary data.</text>
</comment>
<organism evidence="2 3">
    <name type="scientific">Pseudomonas spelaei</name>
    <dbReference type="NCBI Taxonomy" id="1055469"/>
    <lineage>
        <taxon>Bacteria</taxon>
        <taxon>Pseudomonadati</taxon>
        <taxon>Pseudomonadota</taxon>
        <taxon>Gammaproteobacteria</taxon>
        <taxon>Pseudomonadales</taxon>
        <taxon>Pseudomonadaceae</taxon>
        <taxon>Pseudomonas</taxon>
    </lineage>
</organism>
<feature type="region of interest" description="Disordered" evidence="1">
    <location>
        <begin position="1158"/>
        <end position="1177"/>
    </location>
</feature>
<dbReference type="EMBL" id="WNNK01000005">
    <property type="protein sequence ID" value="MUF04324.1"/>
    <property type="molecule type" value="Genomic_DNA"/>
</dbReference>
<dbReference type="RefSeq" id="WP_155582678.1">
    <property type="nucleotide sequence ID" value="NZ_JBHSTH010000002.1"/>
</dbReference>
<evidence type="ECO:0000256" key="1">
    <source>
        <dbReference type="SAM" id="MobiDB-lite"/>
    </source>
</evidence>
<feature type="compositionally biased region" description="Polar residues" evidence="1">
    <location>
        <begin position="1165"/>
        <end position="1177"/>
    </location>
</feature>
<protein>
    <submittedName>
        <fullName evidence="2">Uncharacterized protein</fullName>
    </submittedName>
</protein>
<reference evidence="2 3" key="1">
    <citation type="submission" date="2019-11" db="EMBL/GenBank/DDBJ databases">
        <title>Pseudomonas karstica sp. nov. and Pseudomonas spelaei sp. nov. from karst caves.</title>
        <authorList>
            <person name="Zeman M."/>
        </authorList>
    </citation>
    <scope>NUCLEOTIDE SEQUENCE [LARGE SCALE GENOMIC DNA]</scope>
    <source>
        <strain evidence="2 3">CCM 7893</strain>
    </source>
</reference>
<evidence type="ECO:0000313" key="3">
    <source>
        <dbReference type="Proteomes" id="UP000438196"/>
    </source>
</evidence>
<accession>A0A6I3W8N5</accession>
<gene>
    <name evidence="2" type="ORF">GNF76_08250</name>
</gene>
<evidence type="ECO:0000313" key="2">
    <source>
        <dbReference type="EMBL" id="MUF04324.1"/>
    </source>
</evidence>
<sequence length="1177" mass="125126">MLEFNPTSSPHLFAAPVDNVWVAYCWPPTGQAPPTQPIPLDQAMTGPGAFLFATAPGLDINAAAADLVVAVTGALANYSGGPMAIGWLLDPTQINAANVNLLGINNSANLYVNAQLSAQLVNNRLYLYITSGCAVSLDAASGVMTFTPTSNNLRFFGDGAPQSAIIASATLAFSGPSAGTLQFTTAIKRDELYTRLRWGFQLLYDTGVSAKPVHSQWYPLADGSAPDGADMLGFAVSIDTCDPTNARVDAKTGARIADRTYFAFTDPAAVLVSGFRTTFNDIIHLQPITQPQGDEQAAKLVIATGNPNTPNPPDYSFGPQGDFIMMLAAPKDGASSHMLCGLTPTETLSFTAGTTANPAAGNRLRFTAYCKAFATSYPPPTSSSLGIPVDPNAPKMNDSYRTAWATVIPGPQGDASQYSAQPKGSPLFGFDKVVAPSNEALLGFVDPGYALTRPDPFPMMPYGLVPLESGGVNFSEYEIGGIEQFAAAATRRTLIGAPGVSQPRRALRMLDAVAADGNADWVTTPAGLLAELDQAAGHWNSVLLGVNNDAEPMWMAFNNPPPKLQQALQTADLFLVAANATHLGTLTPTSAGAKPPAPDGTPAFYNTMSIQGWQISANVGQSNVYNDYNNILIIKGCKGKLVDLVAKPDVWTQREDFSVPGIDPTETVILAQWIATYIQEAQDQTSPYFDHFKSIINDDNWTGILVLKASLTDLPSNLSGLLSVIDKSQCFAHHFGITITPVGIDRTQANPKVAITHSSSIFQLVYYVDPEFDQNHPQPLPPSSSPYDFKLLTLEALFKNTAVKSFDSYAQLTLGAFFGDSVSHMGDDTNIYNTIMLKGAYQQNGGVGTFMLDSIDDNLFFLDSATLNKVEITKAQFNTVGPTSLSFDLWGFFDYTLLEAVDSTTLVPFTFDLFSFGSTADDLTAARQGLSFSGLSIDLDSGTAPWVFNFDVSTITFDPSRSTPRKGSLYTDFALSLKGLLSGDDSSDASSQTDPGSLNYLNMPTNAPLSGVAGGPWYALQFGVDLGSVGALASNVGLNAGMLAAWAPGGAAPSGELAALNVMAGLRLPGVTAKSKLLSLEGVLQLSIGDIRLTYAPPDDSSTKRYWVLWLSDIALKFLGLLKIPPNGAISFACFGNPDANGQPGALGWYAVYNQDKDKEKQNDAQRQSMLPTGRTS</sequence>
<proteinExistence type="predicted"/>